<dbReference type="KEGG" id="mmor:MMOR_09890"/>
<reference evidence="2 3" key="1">
    <citation type="journal article" date="2019" name="Emerg. Microbes Infect.">
        <title>Comprehensive subspecies identification of 175 nontuberculous mycobacteria species based on 7547 genomic profiles.</title>
        <authorList>
            <person name="Matsumoto Y."/>
            <person name="Kinjo T."/>
            <person name="Motooka D."/>
            <person name="Nabeya D."/>
            <person name="Jung N."/>
            <person name="Uechi K."/>
            <person name="Horii T."/>
            <person name="Iida T."/>
            <person name="Fujita J."/>
            <person name="Nakamura S."/>
        </authorList>
    </citation>
    <scope>NUCLEOTIDE SEQUENCE [LARGE SCALE GENOMIC DNA]</scope>
    <source>
        <strain evidence="2 3">JCM 6375</strain>
    </source>
</reference>
<name>A0AAD1HA18_9MYCO</name>
<dbReference type="AlphaFoldDB" id="A0AAD1HA18"/>
<feature type="region of interest" description="Disordered" evidence="1">
    <location>
        <begin position="1"/>
        <end position="24"/>
    </location>
</feature>
<accession>A0AAD1HA18</accession>
<dbReference type="Proteomes" id="UP000466681">
    <property type="component" value="Chromosome"/>
</dbReference>
<evidence type="ECO:0000313" key="2">
    <source>
        <dbReference type="EMBL" id="BBX00053.1"/>
    </source>
</evidence>
<proteinExistence type="predicted"/>
<evidence type="ECO:0008006" key="4">
    <source>
        <dbReference type="Google" id="ProtNLM"/>
    </source>
</evidence>
<sequence>MCAADLHHDETAPHRTLTGGGPLREENHVLNAGRVRRCIRVVRRISAVALPIVGAGTLVAPLAAADPPTDLSQAVVALRGSAQCGPLRYDPTVEHAAEIVNRSTYEYLRHTAINVPIEDAQPTAILKDLGIDTDRILSLKGAGHNGPDAIKGVMLEGRDAIRDCSYTDFGASFLYEEQTGFTLATVVLVGR</sequence>
<keyword evidence="3" id="KW-1185">Reference proteome</keyword>
<protein>
    <recommendedName>
        <fullName evidence="4">CAP domain-containing protein</fullName>
    </recommendedName>
</protein>
<evidence type="ECO:0000313" key="3">
    <source>
        <dbReference type="Proteomes" id="UP000466681"/>
    </source>
</evidence>
<dbReference type="EMBL" id="AP022560">
    <property type="protein sequence ID" value="BBX00053.1"/>
    <property type="molecule type" value="Genomic_DNA"/>
</dbReference>
<organism evidence="2 3">
    <name type="scientific">Mycolicibacterium moriokaense</name>
    <dbReference type="NCBI Taxonomy" id="39691"/>
    <lineage>
        <taxon>Bacteria</taxon>
        <taxon>Bacillati</taxon>
        <taxon>Actinomycetota</taxon>
        <taxon>Actinomycetes</taxon>
        <taxon>Mycobacteriales</taxon>
        <taxon>Mycobacteriaceae</taxon>
        <taxon>Mycolicibacterium</taxon>
    </lineage>
</organism>
<feature type="compositionally biased region" description="Basic and acidic residues" evidence="1">
    <location>
        <begin position="1"/>
        <end position="13"/>
    </location>
</feature>
<evidence type="ECO:0000256" key="1">
    <source>
        <dbReference type="SAM" id="MobiDB-lite"/>
    </source>
</evidence>
<gene>
    <name evidence="2" type="ORF">MMOR_09890</name>
</gene>